<comment type="cofactor">
    <cofactor evidence="1">
        <name>[4Fe-4S] cluster</name>
        <dbReference type="ChEBI" id="CHEBI:49883"/>
    </cofactor>
</comment>
<dbReference type="InterPro" id="IPR046357">
    <property type="entry name" value="PPIase_dom_sf"/>
</dbReference>
<dbReference type="SFLD" id="SFLDS00029">
    <property type="entry name" value="Radical_SAM"/>
    <property type="match status" value="1"/>
</dbReference>
<dbReference type="GO" id="GO:0035600">
    <property type="term" value="P:tRNA methylthiolation"/>
    <property type="evidence" value="ECO:0007669"/>
    <property type="project" value="TreeGrafter"/>
</dbReference>
<dbReference type="InterPro" id="IPR013848">
    <property type="entry name" value="Methylthiotransferase_N"/>
</dbReference>
<dbReference type="InterPro" id="IPR005839">
    <property type="entry name" value="Methylthiotransferase"/>
</dbReference>
<dbReference type="GO" id="GO:0003755">
    <property type="term" value="F:peptidyl-prolyl cis-trans isomerase activity"/>
    <property type="evidence" value="ECO:0007669"/>
    <property type="project" value="UniProtKB-KW"/>
</dbReference>
<sequence length="645" mass="73012">MDSKSLRIEARAPDRRVVCAMAPEENTVLVAAKNPPPIFYDFDPENVESVKLRHILVETEELADDIIELVKSERTSLRDLAPGLSICEISKANGGDLGWFEQDSEDLEPEILDIVFGVRANTLQKVKSKRGWHVLVVEDARHTIQTSLSKRGAPVPLTQIPRNQRDAIPEMIKGTYCVQTMGCQMNQADSEKMSGELQAAGFKEIDDPFRSNVIVFNTCSIRDHAEQKVYSYVGRHARRKWQNPEVTIVVSGCVAQQEGEKLLRRIPEVDIVMGPQYSNRLGELLDSVNQGNQVCATEPVHIMEDISKPKRNSKVTAWVNIIYGCNERCSYCVVPTTRGLEQSRPRENIKEEIKQLAEQGVKEIVLLGQNIDAYGRDLRPRDSLADLLRFVHDVDGIERIRFTTSHPRYMTGRLIKACHELPKVTLSIAAVRLLYSNRLTVGTSGSGPDFLVSFFLQLCEYFHVPFQSGDDKVLKEMKRGYTAKRFKKIAERIRMYMPDAAISADAIVGFPGETDEEFQHTIDLMEEIQFDTVHTAAYSPRPNTPAAIWDTQVAEDVKAERLRIINEQTAKDAHERSQRYLGRTEEILVEEGNDKDPTQVLGRTRTNRLTFFEGNIDELRGKLVTVKITQARTFSLTGELLEVIR</sequence>
<evidence type="ECO:0000259" key="12">
    <source>
        <dbReference type="PROSITE" id="PS51918"/>
    </source>
</evidence>
<keyword evidence="14" id="KW-1185">Reference proteome</keyword>
<dbReference type="Proteomes" id="UP001157974">
    <property type="component" value="Unassembled WGS sequence"/>
</dbReference>
<evidence type="ECO:0000256" key="4">
    <source>
        <dbReference type="ARBA" id="ARBA00022691"/>
    </source>
</evidence>
<keyword evidence="5" id="KW-0479">Metal-binding</keyword>
<dbReference type="Gene3D" id="3.40.50.12160">
    <property type="entry name" value="Methylthiotransferase, N-terminal domain"/>
    <property type="match status" value="1"/>
</dbReference>
<accession>A0AAV8UVV7</accession>
<dbReference type="InterPro" id="IPR006638">
    <property type="entry name" value="Elp3/MiaA/NifB-like_rSAM"/>
</dbReference>
<protein>
    <recommendedName>
        <fullName evidence="15">Peptidylprolyl isomerase</fullName>
    </recommendedName>
</protein>
<dbReference type="Pfam" id="PF01938">
    <property type="entry name" value="TRAM"/>
    <property type="match status" value="1"/>
</dbReference>
<feature type="domain" description="MTTase N-terminal" evidence="11">
    <location>
        <begin position="174"/>
        <end position="290"/>
    </location>
</feature>
<dbReference type="NCBIfam" id="TIGR00089">
    <property type="entry name" value="MiaB/RimO family radical SAM methylthiotransferase"/>
    <property type="match status" value="1"/>
</dbReference>
<dbReference type="PROSITE" id="PS51918">
    <property type="entry name" value="RADICAL_SAM"/>
    <property type="match status" value="1"/>
</dbReference>
<evidence type="ECO:0000259" key="9">
    <source>
        <dbReference type="PROSITE" id="PS50198"/>
    </source>
</evidence>
<evidence type="ECO:0000256" key="1">
    <source>
        <dbReference type="ARBA" id="ARBA00001966"/>
    </source>
</evidence>
<evidence type="ECO:0000259" key="10">
    <source>
        <dbReference type="PROSITE" id="PS50926"/>
    </source>
</evidence>
<evidence type="ECO:0000313" key="14">
    <source>
        <dbReference type="Proteomes" id="UP001157974"/>
    </source>
</evidence>
<dbReference type="InterPro" id="IPR002792">
    <property type="entry name" value="TRAM_dom"/>
</dbReference>
<evidence type="ECO:0000259" key="11">
    <source>
        <dbReference type="PROSITE" id="PS51449"/>
    </source>
</evidence>
<comment type="similarity">
    <text evidence="2">Belongs to the methylthiotransferase family. MiaB subfamily.</text>
</comment>
<dbReference type="SMART" id="SM00729">
    <property type="entry name" value="Elp3"/>
    <property type="match status" value="1"/>
</dbReference>
<keyword evidence="4" id="KW-0949">S-adenosyl-L-methionine</keyword>
<dbReference type="GO" id="GO:0046872">
    <property type="term" value="F:metal ion binding"/>
    <property type="evidence" value="ECO:0007669"/>
    <property type="project" value="UniProtKB-KW"/>
</dbReference>
<dbReference type="InterPro" id="IPR023404">
    <property type="entry name" value="rSAM_horseshoe"/>
</dbReference>
<dbReference type="Gene3D" id="3.10.50.40">
    <property type="match status" value="1"/>
</dbReference>
<dbReference type="GO" id="GO:0035596">
    <property type="term" value="F:methylthiotransferase activity"/>
    <property type="evidence" value="ECO:0007669"/>
    <property type="project" value="InterPro"/>
</dbReference>
<comment type="caution">
    <text evidence="13">The sequence shown here is derived from an EMBL/GenBank/DDBJ whole genome shotgun (WGS) entry which is preliminary data.</text>
</comment>
<dbReference type="PROSITE" id="PS50198">
    <property type="entry name" value="PPIC_PPIASE_2"/>
    <property type="match status" value="1"/>
</dbReference>
<dbReference type="SFLD" id="SFLDG01082">
    <property type="entry name" value="B12-binding_domain_containing"/>
    <property type="match status" value="1"/>
</dbReference>
<keyword evidence="8" id="KW-0697">Rotamase</keyword>
<dbReference type="AlphaFoldDB" id="A0AAV8UVV7"/>
<dbReference type="InterPro" id="IPR038135">
    <property type="entry name" value="Methylthiotransferase_N_sf"/>
</dbReference>
<keyword evidence="3" id="KW-0004">4Fe-4S</keyword>
<dbReference type="Pfam" id="PF04055">
    <property type="entry name" value="Radical_SAM"/>
    <property type="match status" value="1"/>
</dbReference>
<evidence type="ECO:0000256" key="3">
    <source>
        <dbReference type="ARBA" id="ARBA00022485"/>
    </source>
</evidence>
<reference evidence="13 14" key="1">
    <citation type="journal article" date="2023" name="Nat. Commun.">
        <title>Origin of minicircular mitochondrial genomes in red algae.</title>
        <authorList>
            <person name="Lee Y."/>
            <person name="Cho C.H."/>
            <person name="Lee Y.M."/>
            <person name="Park S.I."/>
            <person name="Yang J.H."/>
            <person name="West J.A."/>
            <person name="Bhattacharya D."/>
            <person name="Yoon H.S."/>
        </authorList>
    </citation>
    <scope>NUCLEOTIDE SEQUENCE [LARGE SCALE GENOMIC DNA]</scope>
    <source>
        <strain evidence="13 14">CCMP1338</strain>
        <tissue evidence="13">Whole cell</tissue>
    </source>
</reference>
<evidence type="ECO:0000313" key="13">
    <source>
        <dbReference type="EMBL" id="KAJ8905243.1"/>
    </source>
</evidence>
<dbReference type="EMBL" id="JAMWBK010000005">
    <property type="protein sequence ID" value="KAJ8905243.1"/>
    <property type="molecule type" value="Genomic_DNA"/>
</dbReference>
<organism evidence="13 14">
    <name type="scientific">Rhodosorus marinus</name>
    <dbReference type="NCBI Taxonomy" id="101924"/>
    <lineage>
        <taxon>Eukaryota</taxon>
        <taxon>Rhodophyta</taxon>
        <taxon>Stylonematophyceae</taxon>
        <taxon>Stylonematales</taxon>
        <taxon>Stylonemataceae</taxon>
        <taxon>Rhodosorus</taxon>
    </lineage>
</organism>
<dbReference type="SUPFAM" id="SSF102114">
    <property type="entry name" value="Radical SAM enzymes"/>
    <property type="match status" value="2"/>
</dbReference>
<dbReference type="InterPro" id="IPR000297">
    <property type="entry name" value="PPIase_PpiC"/>
</dbReference>
<evidence type="ECO:0000256" key="2">
    <source>
        <dbReference type="ARBA" id="ARBA00009815"/>
    </source>
</evidence>
<keyword evidence="8" id="KW-0413">Isomerase</keyword>
<keyword evidence="7" id="KW-0411">Iron-sulfur</keyword>
<dbReference type="PROSITE" id="PS01278">
    <property type="entry name" value="MTTASE_RADICAL"/>
    <property type="match status" value="1"/>
</dbReference>
<feature type="domain" description="PpiC" evidence="9">
    <location>
        <begin position="47"/>
        <end position="139"/>
    </location>
</feature>
<dbReference type="Pfam" id="PF13616">
    <property type="entry name" value="Rotamase_3"/>
    <property type="match status" value="1"/>
</dbReference>
<dbReference type="HAMAP" id="MF_01864">
    <property type="entry name" value="tRNA_metthiotr_MiaB"/>
    <property type="match status" value="1"/>
</dbReference>
<evidence type="ECO:0000256" key="7">
    <source>
        <dbReference type="ARBA" id="ARBA00023014"/>
    </source>
</evidence>
<dbReference type="Pfam" id="PF00919">
    <property type="entry name" value="UPF0004"/>
    <property type="match status" value="1"/>
</dbReference>
<dbReference type="PROSITE" id="PS50926">
    <property type="entry name" value="TRAM"/>
    <property type="match status" value="1"/>
</dbReference>
<proteinExistence type="inferred from homology"/>
<evidence type="ECO:0000256" key="6">
    <source>
        <dbReference type="ARBA" id="ARBA00023004"/>
    </source>
</evidence>
<dbReference type="FunFam" id="3.40.50.12160:FF:000003">
    <property type="entry name" value="CDK5 regulatory subunit-associated protein 1"/>
    <property type="match status" value="1"/>
</dbReference>
<evidence type="ECO:0000256" key="5">
    <source>
        <dbReference type="ARBA" id="ARBA00022723"/>
    </source>
</evidence>
<feature type="domain" description="Radical SAM core" evidence="12">
    <location>
        <begin position="311"/>
        <end position="575"/>
    </location>
</feature>
<dbReference type="InterPro" id="IPR058240">
    <property type="entry name" value="rSAM_sf"/>
</dbReference>
<gene>
    <name evidence="13" type="ORF">NDN08_001751</name>
</gene>
<dbReference type="PROSITE" id="PS51449">
    <property type="entry name" value="MTTASE_N"/>
    <property type="match status" value="1"/>
</dbReference>
<dbReference type="PANTHER" id="PTHR43020">
    <property type="entry name" value="CDK5 REGULATORY SUBUNIT-ASSOCIATED PROTEIN 1"/>
    <property type="match status" value="1"/>
</dbReference>
<evidence type="ECO:0000256" key="8">
    <source>
        <dbReference type="PROSITE-ProRule" id="PRU00278"/>
    </source>
</evidence>
<feature type="domain" description="TRAM" evidence="10">
    <location>
        <begin position="578"/>
        <end position="642"/>
    </location>
</feature>
<dbReference type="CDD" id="cd01335">
    <property type="entry name" value="Radical_SAM"/>
    <property type="match status" value="1"/>
</dbReference>
<name>A0AAV8UVV7_9RHOD</name>
<dbReference type="GO" id="GO:0051539">
    <property type="term" value="F:4 iron, 4 sulfur cluster binding"/>
    <property type="evidence" value="ECO:0007669"/>
    <property type="project" value="UniProtKB-KW"/>
</dbReference>
<dbReference type="InterPro" id="IPR006463">
    <property type="entry name" value="MiaB_methiolase"/>
</dbReference>
<dbReference type="Gene3D" id="3.80.30.20">
    <property type="entry name" value="tm_1862 like domain"/>
    <property type="match status" value="2"/>
</dbReference>
<dbReference type="PANTHER" id="PTHR43020:SF2">
    <property type="entry name" value="MITOCHONDRIAL TRNA METHYLTHIOTRANSFERASE CDK5RAP1"/>
    <property type="match status" value="1"/>
</dbReference>
<dbReference type="InterPro" id="IPR007197">
    <property type="entry name" value="rSAM"/>
</dbReference>
<dbReference type="SUPFAM" id="SSF54534">
    <property type="entry name" value="FKBP-like"/>
    <property type="match status" value="1"/>
</dbReference>
<evidence type="ECO:0008006" key="15">
    <source>
        <dbReference type="Google" id="ProtNLM"/>
    </source>
</evidence>
<keyword evidence="6" id="KW-0408">Iron</keyword>
<dbReference type="InterPro" id="IPR020612">
    <property type="entry name" value="Methylthiotransferase_CS"/>
</dbReference>